<dbReference type="InParanoid" id="E8QWG4"/>
<dbReference type="STRING" id="575540.Isop_0254"/>
<dbReference type="KEGG" id="ipa:Isop_0254"/>
<dbReference type="Proteomes" id="UP000008631">
    <property type="component" value="Chromosome"/>
</dbReference>
<protein>
    <submittedName>
        <fullName evidence="2">Dispersed gene family protein 1 (DGF-1)</fullName>
    </submittedName>
</protein>
<dbReference type="EMBL" id="CP002353">
    <property type="protein sequence ID" value="ADV60851.1"/>
    <property type="molecule type" value="Genomic_DNA"/>
</dbReference>
<feature type="compositionally biased region" description="Basic and acidic residues" evidence="1">
    <location>
        <begin position="31"/>
        <end position="49"/>
    </location>
</feature>
<reference evidence="2 3" key="2">
    <citation type="journal article" date="2011" name="Stand. Genomic Sci.">
        <title>Complete genome sequence of Isosphaera pallida type strain (IS1B).</title>
        <authorList>
            <consortium name="US DOE Joint Genome Institute (JGI-PGF)"/>
            <person name="Goker M."/>
            <person name="Cleland D."/>
            <person name="Saunders E."/>
            <person name="Lapidus A."/>
            <person name="Nolan M."/>
            <person name="Lucas S."/>
            <person name="Hammon N."/>
            <person name="Deshpande S."/>
            <person name="Cheng J.F."/>
            <person name="Tapia R."/>
            <person name="Han C."/>
            <person name="Goodwin L."/>
            <person name="Pitluck S."/>
            <person name="Liolios K."/>
            <person name="Pagani I."/>
            <person name="Ivanova N."/>
            <person name="Mavromatis K."/>
            <person name="Pati A."/>
            <person name="Chen A."/>
            <person name="Palaniappan K."/>
            <person name="Land M."/>
            <person name="Hauser L."/>
            <person name="Chang Y.J."/>
            <person name="Jeffries C.D."/>
            <person name="Detter J.C."/>
            <person name="Beck B."/>
            <person name="Woyke T."/>
            <person name="Bristow J."/>
            <person name="Eisen J.A."/>
            <person name="Markowitz V."/>
            <person name="Hugenholtz P."/>
            <person name="Kyrpides N.C."/>
            <person name="Klenk H.P."/>
        </authorList>
    </citation>
    <scope>NUCLEOTIDE SEQUENCE [LARGE SCALE GENOMIC DNA]</scope>
    <source>
        <strain evidence="3">ATCC 43644 / DSM 9630 / IS1B</strain>
    </source>
</reference>
<organism evidence="2 3">
    <name type="scientific">Isosphaera pallida (strain ATCC 43644 / DSM 9630 / IS1B)</name>
    <dbReference type="NCBI Taxonomy" id="575540"/>
    <lineage>
        <taxon>Bacteria</taxon>
        <taxon>Pseudomonadati</taxon>
        <taxon>Planctomycetota</taxon>
        <taxon>Planctomycetia</taxon>
        <taxon>Isosphaerales</taxon>
        <taxon>Isosphaeraceae</taxon>
        <taxon>Isosphaera</taxon>
    </lineage>
</organism>
<evidence type="ECO:0000256" key="1">
    <source>
        <dbReference type="SAM" id="MobiDB-lite"/>
    </source>
</evidence>
<dbReference type="OrthoDB" id="288795at2"/>
<proteinExistence type="predicted"/>
<dbReference type="AlphaFoldDB" id="E8QWG4"/>
<name>E8QWG4_ISOPI</name>
<keyword evidence="3" id="KW-1185">Reference proteome</keyword>
<reference key="1">
    <citation type="submission" date="2010-11" db="EMBL/GenBank/DDBJ databases">
        <title>The complete sequence of chromosome of Isophaera pallida ATCC 43644.</title>
        <authorList>
            <consortium name="US DOE Joint Genome Institute (JGI-PGF)"/>
            <person name="Lucas S."/>
            <person name="Copeland A."/>
            <person name="Lapidus A."/>
            <person name="Bruce D."/>
            <person name="Goodwin L."/>
            <person name="Pitluck S."/>
            <person name="Kyrpides N."/>
            <person name="Mavromatis K."/>
            <person name="Pagani I."/>
            <person name="Ivanova N."/>
            <person name="Saunders E."/>
            <person name="Brettin T."/>
            <person name="Detter J.C."/>
            <person name="Han C."/>
            <person name="Tapia R."/>
            <person name="Land M."/>
            <person name="Hauser L."/>
            <person name="Markowitz V."/>
            <person name="Cheng J.-F."/>
            <person name="Hugenholtz P."/>
            <person name="Woyke T."/>
            <person name="Wu D."/>
            <person name="Eisen J.A."/>
        </authorList>
    </citation>
    <scope>NUCLEOTIDE SEQUENCE</scope>
    <source>
        <strain>ATCC 43644</strain>
    </source>
</reference>
<dbReference type="RefSeq" id="WP_013563140.1">
    <property type="nucleotide sequence ID" value="NC_014962.1"/>
</dbReference>
<evidence type="ECO:0000313" key="2">
    <source>
        <dbReference type="EMBL" id="ADV60851.1"/>
    </source>
</evidence>
<dbReference type="HOGENOM" id="CLU_2508265_0_0_0"/>
<gene>
    <name evidence="2" type="ordered locus">Isop_0254</name>
</gene>
<feature type="region of interest" description="Disordered" evidence="1">
    <location>
        <begin position="1"/>
        <end position="85"/>
    </location>
</feature>
<accession>E8QWG4</accession>
<sequence>MNPRDKKRFREEKRRLKQLGNQRARRSFKALLRDHPEEASHVTQPDHGRYATSHLNGRDRDATRRPQAIPTQPTLASEEEADETA</sequence>
<evidence type="ECO:0000313" key="3">
    <source>
        <dbReference type="Proteomes" id="UP000008631"/>
    </source>
</evidence>